<accession>A0ABM8XND1</accession>
<protein>
    <recommendedName>
        <fullName evidence="6">Transmembrane protein</fullName>
    </recommendedName>
</protein>
<feature type="region of interest" description="Disordered" evidence="1">
    <location>
        <begin position="133"/>
        <end position="216"/>
    </location>
</feature>
<feature type="transmembrane region" description="Helical" evidence="2">
    <location>
        <begin position="257"/>
        <end position="282"/>
    </location>
</feature>
<feature type="signal peptide" evidence="3">
    <location>
        <begin position="1"/>
        <end position="28"/>
    </location>
</feature>
<dbReference type="Proteomes" id="UP000701702">
    <property type="component" value="Unassembled WGS sequence"/>
</dbReference>
<keyword evidence="5" id="KW-1185">Reference proteome</keyword>
<evidence type="ECO:0000256" key="3">
    <source>
        <dbReference type="SAM" id="SignalP"/>
    </source>
</evidence>
<dbReference type="EMBL" id="CAJZAF010000030">
    <property type="protein sequence ID" value="CAG9181765.1"/>
    <property type="molecule type" value="Genomic_DNA"/>
</dbReference>
<comment type="caution">
    <text evidence="4">The sequence shown here is derived from an EMBL/GenBank/DDBJ whole genome shotgun (WGS) entry which is preliminary data.</text>
</comment>
<feature type="transmembrane region" description="Helical" evidence="2">
    <location>
        <begin position="223"/>
        <end position="245"/>
    </location>
</feature>
<feature type="compositionally biased region" description="Polar residues" evidence="1">
    <location>
        <begin position="169"/>
        <end position="178"/>
    </location>
</feature>
<keyword evidence="3" id="KW-0732">Signal</keyword>
<sequence>MKSIIGRLATIGAVAFAASLCGTSVARASDIDCKSAARGSSVHCEDPHGEGMRCSVDTNAPPSRGRQAHRICESATLAARYERIYAEQQRMLHKGTMLDADVTAWRARRDACDSVRCLESLFARFWRERDAMRNAPRHQVSPPPAATAMPDSVSHEPAPMTPPIPQAQEAPTPTQSLAKQVRPEPTDLTRPSAPPMATPAVTQAPASPLAKHLNDTPDQPKPAALALESLASGLAILGLGAGFLWTRRTARAQDRPCAAVPVAMVIAYGLLLLNVLLLPFTLGLK</sequence>
<gene>
    <name evidence="4" type="ORF">LMG23994_04747</name>
</gene>
<evidence type="ECO:0008006" key="6">
    <source>
        <dbReference type="Google" id="ProtNLM"/>
    </source>
</evidence>
<evidence type="ECO:0000313" key="4">
    <source>
        <dbReference type="EMBL" id="CAG9181765.1"/>
    </source>
</evidence>
<keyword evidence="2" id="KW-0472">Membrane</keyword>
<evidence type="ECO:0000256" key="2">
    <source>
        <dbReference type="SAM" id="Phobius"/>
    </source>
</evidence>
<keyword evidence="2" id="KW-0812">Transmembrane</keyword>
<name>A0ABM8XND1_9BURK</name>
<keyword evidence="2" id="KW-1133">Transmembrane helix</keyword>
<proteinExistence type="predicted"/>
<reference evidence="4 5" key="1">
    <citation type="submission" date="2021-08" db="EMBL/GenBank/DDBJ databases">
        <authorList>
            <person name="Peeters C."/>
        </authorList>
    </citation>
    <scope>NUCLEOTIDE SEQUENCE [LARGE SCALE GENOMIC DNA]</scope>
    <source>
        <strain evidence="4 5">LMG 23994</strain>
    </source>
</reference>
<evidence type="ECO:0000256" key="1">
    <source>
        <dbReference type="SAM" id="MobiDB-lite"/>
    </source>
</evidence>
<organism evidence="4 5">
    <name type="scientific">Cupriavidus pinatubonensis</name>
    <dbReference type="NCBI Taxonomy" id="248026"/>
    <lineage>
        <taxon>Bacteria</taxon>
        <taxon>Pseudomonadati</taxon>
        <taxon>Pseudomonadota</taxon>
        <taxon>Betaproteobacteria</taxon>
        <taxon>Burkholderiales</taxon>
        <taxon>Burkholderiaceae</taxon>
        <taxon>Cupriavidus</taxon>
    </lineage>
</organism>
<evidence type="ECO:0000313" key="5">
    <source>
        <dbReference type="Proteomes" id="UP000701702"/>
    </source>
</evidence>
<feature type="chain" id="PRO_5045510686" description="Transmembrane protein" evidence="3">
    <location>
        <begin position="29"/>
        <end position="285"/>
    </location>
</feature>